<proteinExistence type="predicted"/>
<evidence type="ECO:0000313" key="1">
    <source>
        <dbReference type="EMBL" id="MBL0389279.1"/>
    </source>
</evidence>
<organism evidence="1 2">
    <name type="scientific">Tumebacillus amylolyticus</name>
    <dbReference type="NCBI Taxonomy" id="2801339"/>
    <lineage>
        <taxon>Bacteria</taxon>
        <taxon>Bacillati</taxon>
        <taxon>Bacillota</taxon>
        <taxon>Bacilli</taxon>
        <taxon>Bacillales</taxon>
        <taxon>Alicyclobacillaceae</taxon>
        <taxon>Tumebacillus</taxon>
    </lineage>
</organism>
<sequence length="192" mass="21475">MKNNLLHYTAVRNSLNIVRGCLQMTRAKLNEQERAHLETAVAELTRAELLVREYLEVSVQDVDPYEWVDLVTVVTNVENLLSAYAIVKRVKFVLHLGDDLFLQGNRPRLEQFFLYLLEHALHTAPSGGCLTIQAQNSGWGILLQVQGFGGNTESNEEKQLETLPEELHLLAVALGGHLQFDGTTAMLGLPLD</sequence>
<dbReference type="Proteomes" id="UP000602284">
    <property type="component" value="Unassembled WGS sequence"/>
</dbReference>
<dbReference type="SUPFAM" id="SSF55874">
    <property type="entry name" value="ATPase domain of HSP90 chaperone/DNA topoisomerase II/histidine kinase"/>
    <property type="match status" value="1"/>
</dbReference>
<dbReference type="InterPro" id="IPR036890">
    <property type="entry name" value="HATPase_C_sf"/>
</dbReference>
<keyword evidence="2" id="KW-1185">Reference proteome</keyword>
<protein>
    <submittedName>
        <fullName evidence="1">HAMP domain-containing histidine kinase</fullName>
    </submittedName>
</protein>
<dbReference type="GO" id="GO:0016301">
    <property type="term" value="F:kinase activity"/>
    <property type="evidence" value="ECO:0007669"/>
    <property type="project" value="UniProtKB-KW"/>
</dbReference>
<keyword evidence="1" id="KW-0418">Kinase</keyword>
<dbReference type="RefSeq" id="WP_201638281.1">
    <property type="nucleotide sequence ID" value="NZ_JAEQNB010000010.1"/>
</dbReference>
<dbReference type="Gene3D" id="3.30.565.10">
    <property type="entry name" value="Histidine kinase-like ATPase, C-terminal domain"/>
    <property type="match status" value="1"/>
</dbReference>
<evidence type="ECO:0000313" key="2">
    <source>
        <dbReference type="Proteomes" id="UP000602284"/>
    </source>
</evidence>
<dbReference type="EMBL" id="JAEQNB010000010">
    <property type="protein sequence ID" value="MBL0389279.1"/>
    <property type="molecule type" value="Genomic_DNA"/>
</dbReference>
<keyword evidence="1" id="KW-0808">Transferase</keyword>
<comment type="caution">
    <text evidence="1">The sequence shown here is derived from an EMBL/GenBank/DDBJ whole genome shotgun (WGS) entry which is preliminary data.</text>
</comment>
<accession>A0ABS1JG75</accession>
<name>A0ABS1JG75_9BACL</name>
<gene>
    <name evidence="1" type="ORF">JJB07_22060</name>
</gene>
<reference evidence="1 2" key="1">
    <citation type="submission" date="2021-01" db="EMBL/GenBank/DDBJ databases">
        <title>Tumebacillus sp. strain ITR2 16S ribosomal RNA gene Genome sequencing and assembly.</title>
        <authorList>
            <person name="Kang M."/>
        </authorList>
    </citation>
    <scope>NUCLEOTIDE SEQUENCE [LARGE SCALE GENOMIC DNA]</scope>
    <source>
        <strain evidence="1 2">ITR2</strain>
    </source>
</reference>